<reference evidence="1" key="1">
    <citation type="submission" date="2023-03" db="EMBL/GenBank/DDBJ databases">
        <title>Chromosome-level genomes of two armyworms, Mythimna separata and Mythimna loreyi, provide insights into the biosynthesis and reception of sex pheromones.</title>
        <authorList>
            <person name="Zhao H."/>
        </authorList>
    </citation>
    <scope>NUCLEOTIDE SEQUENCE</scope>
    <source>
        <strain evidence="1">BeijingLab</strain>
    </source>
</reference>
<keyword evidence="2" id="KW-1185">Reference proteome</keyword>
<name>A0ACC2QJX5_9NEOP</name>
<evidence type="ECO:0000313" key="1">
    <source>
        <dbReference type="EMBL" id="KAJ8717486.1"/>
    </source>
</evidence>
<protein>
    <submittedName>
        <fullName evidence="1">Uncharacterized protein</fullName>
    </submittedName>
</protein>
<comment type="caution">
    <text evidence="1">The sequence shown here is derived from an EMBL/GenBank/DDBJ whole genome shotgun (WGS) entry which is preliminary data.</text>
</comment>
<organism evidence="1 2">
    <name type="scientific">Mythimna loreyi</name>
    <dbReference type="NCBI Taxonomy" id="667449"/>
    <lineage>
        <taxon>Eukaryota</taxon>
        <taxon>Metazoa</taxon>
        <taxon>Ecdysozoa</taxon>
        <taxon>Arthropoda</taxon>
        <taxon>Hexapoda</taxon>
        <taxon>Insecta</taxon>
        <taxon>Pterygota</taxon>
        <taxon>Neoptera</taxon>
        <taxon>Endopterygota</taxon>
        <taxon>Lepidoptera</taxon>
        <taxon>Glossata</taxon>
        <taxon>Ditrysia</taxon>
        <taxon>Noctuoidea</taxon>
        <taxon>Noctuidae</taxon>
        <taxon>Noctuinae</taxon>
        <taxon>Hadenini</taxon>
        <taxon>Mythimna</taxon>
    </lineage>
</organism>
<accession>A0ACC2QJX5</accession>
<proteinExistence type="predicted"/>
<dbReference type="Proteomes" id="UP001231649">
    <property type="component" value="Chromosome 18"/>
</dbReference>
<evidence type="ECO:0000313" key="2">
    <source>
        <dbReference type="Proteomes" id="UP001231649"/>
    </source>
</evidence>
<dbReference type="EMBL" id="CM056794">
    <property type="protein sequence ID" value="KAJ8717486.1"/>
    <property type="molecule type" value="Genomic_DNA"/>
</dbReference>
<sequence>MPQCSFKNYKNHTSRTLKKDGITYFRFPRNPVQCAKWITIIARQRSEEFFKPIQGRVVCSKHFLETDKYVTKKGVTKKIHHHVIRWMRDAQDWSFWRRLREAYLQHGRLTAKMMMLIMYDVTLDPNFWSNKMYQI</sequence>
<gene>
    <name evidence="1" type="ORF">PYW08_005885</name>
</gene>